<dbReference type="Pfam" id="PF01278">
    <property type="entry name" value="Omptin"/>
    <property type="match status" value="1"/>
</dbReference>
<evidence type="ECO:0000256" key="1">
    <source>
        <dbReference type="SAM" id="SignalP"/>
    </source>
</evidence>
<dbReference type="GO" id="GO:0006508">
    <property type="term" value="P:proteolysis"/>
    <property type="evidence" value="ECO:0007669"/>
    <property type="project" value="UniProtKB-KW"/>
</dbReference>
<dbReference type="InterPro" id="IPR020080">
    <property type="entry name" value="OM_adhesin/peptidase_omptin"/>
</dbReference>
<protein>
    <submittedName>
        <fullName evidence="2">Omptin family outer membrane protease</fullName>
    </submittedName>
</protein>
<dbReference type="SUPFAM" id="SSF69917">
    <property type="entry name" value="OMPT-like"/>
    <property type="match status" value="1"/>
</dbReference>
<dbReference type="InterPro" id="IPR000036">
    <property type="entry name" value="Peptidase_A26_omptin"/>
</dbReference>
<dbReference type="EMBL" id="CP064936">
    <property type="protein sequence ID" value="QQA00976.1"/>
    <property type="molecule type" value="Genomic_DNA"/>
</dbReference>
<dbReference type="GO" id="GO:0009279">
    <property type="term" value="C:cell outer membrane"/>
    <property type="evidence" value="ECO:0007669"/>
    <property type="project" value="InterPro"/>
</dbReference>
<keyword evidence="2" id="KW-0645">Protease</keyword>
<keyword evidence="1" id="KW-0732">Signal</keyword>
<accession>A0A7T3RD80</accession>
<feature type="signal peptide" evidence="1">
    <location>
        <begin position="1"/>
        <end position="19"/>
    </location>
</feature>
<dbReference type="Gene3D" id="2.40.128.90">
    <property type="entry name" value="OMPT-like"/>
    <property type="match status" value="1"/>
</dbReference>
<dbReference type="Proteomes" id="UP000595224">
    <property type="component" value="Chromosome"/>
</dbReference>
<reference evidence="2 3" key="1">
    <citation type="submission" date="2020-11" db="EMBL/GenBank/DDBJ databases">
        <title>Treponema Peruensis nv. sp., first commensal Treponema isolated from human feces.</title>
        <authorList>
            <person name="Belkhou C."/>
            <person name="Raes J."/>
        </authorList>
    </citation>
    <scope>NUCLEOTIDE SEQUENCE [LARGE SCALE GENOMIC DNA]</scope>
    <source>
        <strain evidence="2 3">RCC2812</strain>
    </source>
</reference>
<keyword evidence="2" id="KW-0378">Hydrolase</keyword>
<dbReference type="KEGG" id="tper:IWA51_12105"/>
<dbReference type="AlphaFoldDB" id="A0A7T3RD80"/>
<evidence type="ECO:0000313" key="2">
    <source>
        <dbReference type="EMBL" id="QQA00976.1"/>
    </source>
</evidence>
<evidence type="ECO:0000313" key="3">
    <source>
        <dbReference type="Proteomes" id="UP000595224"/>
    </source>
</evidence>
<name>A0A7T3RD80_9SPIR</name>
<dbReference type="InterPro" id="IPR053724">
    <property type="entry name" value="OMP_A26_sf"/>
</dbReference>
<dbReference type="GO" id="GO:0004190">
    <property type="term" value="F:aspartic-type endopeptidase activity"/>
    <property type="evidence" value="ECO:0007669"/>
    <property type="project" value="InterPro"/>
</dbReference>
<dbReference type="RefSeq" id="WP_198442587.1">
    <property type="nucleotide sequence ID" value="NZ_CBCSHE010000005.1"/>
</dbReference>
<feature type="chain" id="PRO_5032492684" evidence="1">
    <location>
        <begin position="20"/>
        <end position="313"/>
    </location>
</feature>
<proteinExistence type="predicted"/>
<gene>
    <name evidence="2" type="ORF">IWA51_12105</name>
</gene>
<sequence>MKKKVLVLSAFLLTSAAFCTTKSSGTPGKEFYIQTQTGAVYGSMEKFLYSSALTDRAVSRLVWEIKPLWYFGLLGGTKLGNFEAQIEFNGALSLRSGRMFDYDFTTDGTLTTYSVHEETAVHSAQTSIGLNYALFRTKNVDLKTAVEVFYSYNSFTARNGYGWYGMNLPEDNPGNCFYEAGRLYGIDYSRHSFYTFAGIAAELRSGPHWGFTFELMVSPFAYISGLDHHLNASEGTHYMEVQYALFKAMKSSFGIYVNFGTMRASLTCSGLVQSLQKGTLYHDYWSENLSRSDQPCASKNSTANICLSLRKYF</sequence>
<keyword evidence="3" id="KW-1185">Reference proteome</keyword>
<organism evidence="2 3">
    <name type="scientific">Treponema peruense</name>
    <dbReference type="NCBI Taxonomy" id="2787628"/>
    <lineage>
        <taxon>Bacteria</taxon>
        <taxon>Pseudomonadati</taxon>
        <taxon>Spirochaetota</taxon>
        <taxon>Spirochaetia</taxon>
        <taxon>Spirochaetales</taxon>
        <taxon>Treponemataceae</taxon>
        <taxon>Treponema</taxon>
    </lineage>
</organism>